<proteinExistence type="predicted"/>
<evidence type="ECO:0008006" key="3">
    <source>
        <dbReference type="Google" id="ProtNLM"/>
    </source>
</evidence>
<dbReference type="OrthoDB" id="256574at2"/>
<reference evidence="1 2" key="1">
    <citation type="journal article" date="2015" name="Antonie Van Leeuwenhoek">
        <title>Thioclava indica sp. nov., isolated from surface seawater of the Indian Ocean.</title>
        <authorList>
            <person name="Liu Y."/>
            <person name="Lai Q."/>
            <person name="Du J."/>
            <person name="Xu H."/>
            <person name="Jiang L."/>
            <person name="Shao Z."/>
        </authorList>
    </citation>
    <scope>NUCLEOTIDE SEQUENCE [LARGE SCALE GENOMIC DNA]</scope>
    <source>
        <strain evidence="1 2">DT23-4</strain>
    </source>
</reference>
<dbReference type="AlphaFoldDB" id="A0A074J4C9"/>
<dbReference type="InterPro" id="IPR042257">
    <property type="entry name" value="DGOK_C"/>
</dbReference>
<organism evidence="1 2">
    <name type="scientific">Thioclava indica</name>
    <dbReference type="NCBI Taxonomy" id="1353528"/>
    <lineage>
        <taxon>Bacteria</taxon>
        <taxon>Pseudomonadati</taxon>
        <taxon>Pseudomonadota</taxon>
        <taxon>Alphaproteobacteria</taxon>
        <taxon>Rhodobacterales</taxon>
        <taxon>Paracoccaceae</taxon>
        <taxon>Thioclava</taxon>
    </lineage>
</organism>
<dbReference type="InterPro" id="IPR007729">
    <property type="entry name" value="DGOK"/>
</dbReference>
<dbReference type="Proteomes" id="UP000027471">
    <property type="component" value="Unassembled WGS sequence"/>
</dbReference>
<dbReference type="Pfam" id="PF05035">
    <property type="entry name" value="DGOK"/>
    <property type="match status" value="1"/>
</dbReference>
<dbReference type="Gene3D" id="3.30.420.300">
    <property type="entry name" value="2-keto-3-deoxy-galactonokinase, substrate binding domain"/>
    <property type="match status" value="1"/>
</dbReference>
<dbReference type="STRING" id="1353528.DT23_08805"/>
<dbReference type="GO" id="GO:0008671">
    <property type="term" value="F:2-dehydro-3-deoxygalactonokinase activity"/>
    <property type="evidence" value="ECO:0007669"/>
    <property type="project" value="InterPro"/>
</dbReference>
<sequence>MIDFIAVDWGTSSFRLWAMEATGQVVAARSSKEGMSTLQRPDFAPALEKHLECLSVSKDIPIVICGMAGAASGWQEAQYIPTPTRLCDIPAHAIKVSGTERDVRILPGGAQCDAARPDVMRGEETILLGAALESGGDGLFCLPGTHSKWARVVNGELVSFSTAMTGELFARLAQGSTLSQFVDSSIFDEDVFVQSVRDAANSPASFTHALFGMRAGPLLNVLAPETIASRLSGLLIGLELAGVRADETGPVSLVSSGPLSRNYQLALKELGLDFQVLDADELVRKGLTFAAQKLWPMPVYH</sequence>
<accession>A0A074J4C9</accession>
<evidence type="ECO:0000313" key="2">
    <source>
        <dbReference type="Proteomes" id="UP000027471"/>
    </source>
</evidence>
<dbReference type="EMBL" id="AUNB01000095">
    <property type="protein sequence ID" value="KEO51374.1"/>
    <property type="molecule type" value="Genomic_DNA"/>
</dbReference>
<evidence type="ECO:0000313" key="1">
    <source>
        <dbReference type="EMBL" id="KEO51374.1"/>
    </source>
</evidence>
<dbReference type="InterPro" id="IPR042258">
    <property type="entry name" value="DGOK_N"/>
</dbReference>
<gene>
    <name evidence="1" type="ORF">DT23_08805</name>
</gene>
<dbReference type="RefSeq" id="WP_038133537.1">
    <property type="nucleotide sequence ID" value="NZ_AUNB01000095.1"/>
</dbReference>
<protein>
    <recommendedName>
        <fullName evidence="3">2-dehydro-3-deoxygalactonokinase</fullName>
    </recommendedName>
</protein>
<comment type="caution">
    <text evidence="1">The sequence shown here is derived from an EMBL/GenBank/DDBJ whole genome shotgun (WGS) entry which is preliminary data.</text>
</comment>
<dbReference type="Gene3D" id="3.30.420.310">
    <property type="entry name" value="2-keto-3-deoxy-galactonokinase, C-terminal domain"/>
    <property type="match status" value="1"/>
</dbReference>
<dbReference type="GO" id="GO:0034194">
    <property type="term" value="P:D-galactonate catabolic process"/>
    <property type="evidence" value="ECO:0007669"/>
    <property type="project" value="InterPro"/>
</dbReference>
<name>A0A074J4C9_9RHOB</name>
<keyword evidence="2" id="KW-1185">Reference proteome</keyword>
<dbReference type="eggNOG" id="COG3734">
    <property type="taxonomic scope" value="Bacteria"/>
</dbReference>